<dbReference type="EMBL" id="CP004025">
    <property type="protein sequence ID" value="AGC47145.1"/>
    <property type="molecule type" value="Genomic_DNA"/>
</dbReference>
<dbReference type="Proteomes" id="UP000011131">
    <property type="component" value="Chromosome"/>
</dbReference>
<reference evidence="2 3" key="1">
    <citation type="journal article" date="2013" name="Genome Announc.">
        <title>Complete genome sequence of Myxococcus stipitatus strain DSM 14675, a fruiting myxobacterium.</title>
        <authorList>
            <person name="Huntley S."/>
            <person name="Kneip S."/>
            <person name="Treuner-Lange A."/>
            <person name="Sogaard-Andersen L."/>
        </authorList>
    </citation>
    <scope>NUCLEOTIDE SEQUENCE [LARGE SCALE GENOMIC DNA]</scope>
    <source>
        <strain evidence="3">DSM 14675 / JCM 12634 / Mx s8</strain>
    </source>
</reference>
<dbReference type="Pfam" id="PF00144">
    <property type="entry name" value="Beta-lactamase"/>
    <property type="match status" value="1"/>
</dbReference>
<evidence type="ECO:0000313" key="2">
    <source>
        <dbReference type="EMBL" id="AGC47145.1"/>
    </source>
</evidence>
<dbReference type="PANTHER" id="PTHR46825">
    <property type="entry name" value="D-ALANYL-D-ALANINE-CARBOXYPEPTIDASE/ENDOPEPTIDASE AMPH"/>
    <property type="match status" value="1"/>
</dbReference>
<dbReference type="InterPro" id="IPR012338">
    <property type="entry name" value="Beta-lactam/transpept-like"/>
</dbReference>
<protein>
    <submittedName>
        <fullName evidence="2">Beta-lactamase</fullName>
    </submittedName>
</protein>
<dbReference type="HOGENOM" id="CLU_020027_0_2_7"/>
<dbReference type="PATRIC" id="fig|1278073.3.peg.5949"/>
<feature type="domain" description="Beta-lactamase-related" evidence="1">
    <location>
        <begin position="48"/>
        <end position="361"/>
    </location>
</feature>
<evidence type="ECO:0000313" key="3">
    <source>
        <dbReference type="Proteomes" id="UP000011131"/>
    </source>
</evidence>
<dbReference type="KEGG" id="msd:MYSTI_05869"/>
<dbReference type="InterPro" id="IPR001466">
    <property type="entry name" value="Beta-lactam-related"/>
</dbReference>
<dbReference type="AlphaFoldDB" id="L7UGY8"/>
<dbReference type="PANTHER" id="PTHR46825:SF9">
    <property type="entry name" value="BETA-LACTAMASE-RELATED DOMAIN-CONTAINING PROTEIN"/>
    <property type="match status" value="1"/>
</dbReference>
<dbReference type="OrthoDB" id="5487213at2"/>
<accession>L7UGY8</accession>
<evidence type="ECO:0000259" key="1">
    <source>
        <dbReference type="Pfam" id="PF00144"/>
    </source>
</evidence>
<dbReference type="Gene3D" id="3.40.710.10">
    <property type="entry name" value="DD-peptidase/beta-lactamase superfamily"/>
    <property type="match status" value="1"/>
</dbReference>
<dbReference type="SUPFAM" id="SSF56601">
    <property type="entry name" value="beta-lactamase/transpeptidase-like"/>
    <property type="match status" value="1"/>
</dbReference>
<name>L7UGY8_MYXSD</name>
<dbReference type="STRING" id="1278073.MYSTI_05869"/>
<keyword evidence="3" id="KW-1185">Reference proteome</keyword>
<organism evidence="2 3">
    <name type="scientific">Myxococcus stipitatus (strain DSM 14675 / JCM 12634 / Mx s8)</name>
    <dbReference type="NCBI Taxonomy" id="1278073"/>
    <lineage>
        <taxon>Bacteria</taxon>
        <taxon>Pseudomonadati</taxon>
        <taxon>Myxococcota</taxon>
        <taxon>Myxococcia</taxon>
        <taxon>Myxococcales</taxon>
        <taxon>Cystobacterineae</taxon>
        <taxon>Myxococcaceae</taxon>
        <taxon>Myxococcus</taxon>
    </lineage>
</organism>
<dbReference type="eggNOG" id="COG1680">
    <property type="taxonomic scope" value="Bacteria"/>
</dbReference>
<sequence>MRALIPALNPGVVHARLLEFVQSVLRPLGGAAPRGAASAKGSLQARLEAFIRAEQQRQGVVGLAVGVVHKGKVVLAKGYGSANLEHDVPVTADTLFQSGSLGKQFTAMAVMAQVEAGRLSLSDSITKFFPDAPASWAPITVRHLLTHTSGIQDLEGKLDERKDYTDEDFARYIYALPLEFQPGARWGYSNSGYVLLGILVNRVAGKFYGEVLAEQVFRPAGMKTARGISEDDIVPHRSSGYRRVGEAVKHQTWVSPSLNTTADGSLYFSVKDMLAWDAAVERRALLREESWREILSPAKLNSGSSQPYGFGWEVLERAGQPLHKHSGAWQGFRTAYARFIGERLSIVVLANTAQSSPSRFVEGLAAIVNPALAVPPLAAIPDTEPEVTAQAAKLMEQVRDGTVDPARFAYVPEGLLSQRFPHYQALLRKLGAPGPLVLVKREVRGDDRLYQYQVRLGEGTWLLSMGLIPDGRVSFFDVRAP</sequence>
<proteinExistence type="predicted"/>
<gene>
    <name evidence="2" type="ordered locus">MYSTI_05869</name>
</gene>
<dbReference type="InterPro" id="IPR050491">
    <property type="entry name" value="AmpC-like"/>
</dbReference>